<name>A0A4R2HBK4_9ACTN</name>
<feature type="region of interest" description="Disordered" evidence="1">
    <location>
        <begin position="1"/>
        <end position="50"/>
    </location>
</feature>
<comment type="caution">
    <text evidence="2">The sequence shown here is derived from an EMBL/GenBank/DDBJ whole genome shotgun (WGS) entry which is preliminary data.</text>
</comment>
<dbReference type="AlphaFoldDB" id="A0A4R2HBK4"/>
<feature type="compositionally biased region" description="Basic and acidic residues" evidence="1">
    <location>
        <begin position="183"/>
        <end position="201"/>
    </location>
</feature>
<reference evidence="2 3" key="1">
    <citation type="journal article" date="2015" name="Stand. Genomic Sci.">
        <title>Genomic Encyclopedia of Bacterial and Archaeal Type Strains, Phase III: the genomes of soil and plant-associated and newly described type strains.</title>
        <authorList>
            <person name="Whitman W.B."/>
            <person name="Woyke T."/>
            <person name="Klenk H.P."/>
            <person name="Zhou Y."/>
            <person name="Lilburn T.G."/>
            <person name="Beck B.J."/>
            <person name="De Vos P."/>
            <person name="Vandamme P."/>
            <person name="Eisen J.A."/>
            <person name="Garrity G."/>
            <person name="Hugenholtz P."/>
            <person name="Kyrpides N.C."/>
        </authorList>
    </citation>
    <scope>NUCLEOTIDE SEQUENCE [LARGE SCALE GENOMIC DNA]</scope>
    <source>
        <strain evidence="2 3">VKM Ac-2572</strain>
    </source>
</reference>
<protein>
    <submittedName>
        <fullName evidence="2">Uncharacterized protein</fullName>
    </submittedName>
</protein>
<keyword evidence="3" id="KW-1185">Reference proteome</keyword>
<accession>A0A4R2HBK4</accession>
<feature type="region of interest" description="Disordered" evidence="1">
    <location>
        <begin position="176"/>
        <end position="201"/>
    </location>
</feature>
<sequence length="238" mass="25343">MGCTAPNEAPGSAARHRKSGQAHPPAQGAVPSLSRPTHAARPGAGVSECRRASKGDLAHWAEPGSRADLPPRCWKAKLQGADLASVRPFGCPRVPSPIPSARPASAAPSCDGREPAARYVPVRRRVPRAPWLRGTSGVVWCPARGAARELLSDAASCCLVRGTKCRMARSGRCRMPASVSSTKEAHRLNRDRHEERRPVADGDRAGGIRFVGSWRVVQPRRDLGVVRSSGWACGTGPH</sequence>
<gene>
    <name evidence="2" type="ORF">EV652_108247</name>
</gene>
<dbReference type="EMBL" id="SLWN01000008">
    <property type="protein sequence ID" value="TCO24714.1"/>
    <property type="molecule type" value="Genomic_DNA"/>
</dbReference>
<organism evidence="2 3">
    <name type="scientific">Kribbella steppae</name>
    <dbReference type="NCBI Taxonomy" id="2512223"/>
    <lineage>
        <taxon>Bacteria</taxon>
        <taxon>Bacillati</taxon>
        <taxon>Actinomycetota</taxon>
        <taxon>Actinomycetes</taxon>
        <taxon>Propionibacteriales</taxon>
        <taxon>Kribbellaceae</taxon>
        <taxon>Kribbella</taxon>
    </lineage>
</organism>
<dbReference type="Proteomes" id="UP000294508">
    <property type="component" value="Unassembled WGS sequence"/>
</dbReference>
<evidence type="ECO:0000313" key="2">
    <source>
        <dbReference type="EMBL" id="TCO24714.1"/>
    </source>
</evidence>
<proteinExistence type="predicted"/>
<evidence type="ECO:0000313" key="3">
    <source>
        <dbReference type="Proteomes" id="UP000294508"/>
    </source>
</evidence>
<evidence type="ECO:0000256" key="1">
    <source>
        <dbReference type="SAM" id="MobiDB-lite"/>
    </source>
</evidence>